<name>A0A6L7ITT1_9ACTN</name>
<evidence type="ECO:0000313" key="1">
    <source>
        <dbReference type="EMBL" id="QOS67368.1"/>
    </source>
</evidence>
<protein>
    <submittedName>
        <fullName evidence="1">Translation initiation factor 2</fullName>
    </submittedName>
</protein>
<evidence type="ECO:0000313" key="2">
    <source>
        <dbReference type="Proteomes" id="UP000478463"/>
    </source>
</evidence>
<dbReference type="Proteomes" id="UP000478463">
    <property type="component" value="Chromosome"/>
</dbReference>
<organism evidence="1 2">
    <name type="scientific">Eggerthella guodeyinii</name>
    <dbReference type="NCBI Taxonomy" id="2690837"/>
    <lineage>
        <taxon>Bacteria</taxon>
        <taxon>Bacillati</taxon>
        <taxon>Actinomycetota</taxon>
        <taxon>Coriobacteriia</taxon>
        <taxon>Eggerthellales</taxon>
        <taxon>Eggerthellaceae</taxon>
        <taxon>Eggerthella</taxon>
    </lineage>
</organism>
<proteinExistence type="predicted"/>
<dbReference type="GO" id="GO:0003743">
    <property type="term" value="F:translation initiation factor activity"/>
    <property type="evidence" value="ECO:0007669"/>
    <property type="project" value="UniProtKB-KW"/>
</dbReference>
<dbReference type="EMBL" id="CP063310">
    <property type="protein sequence ID" value="QOS67368.1"/>
    <property type="molecule type" value="Genomic_DNA"/>
</dbReference>
<sequence length="80" mass="8415">MSSAAHAEQIRGAHERTAEPVQVRVIPGGLLREKPSPRHAKARRLDGMRGVGFELTSGERVVAAAFGTLFALAALAAAIL</sequence>
<reference evidence="1 2" key="1">
    <citation type="submission" date="2020-10" db="EMBL/GenBank/DDBJ databases">
        <title>Eggerthella sp. nov., isolated from human feces.</title>
        <authorList>
            <person name="Yajun G."/>
        </authorList>
    </citation>
    <scope>NUCLEOTIDE SEQUENCE [LARGE SCALE GENOMIC DNA]</scope>
    <source>
        <strain evidence="1 2">HF-1101</strain>
    </source>
</reference>
<dbReference type="RefSeq" id="WP_160942696.1">
    <property type="nucleotide sequence ID" value="NZ_CP063310.1"/>
</dbReference>
<dbReference type="KEGG" id="egd:GS424_012685"/>
<accession>A0A6L7ITT1</accession>
<keyword evidence="1" id="KW-0648">Protein biosynthesis</keyword>
<dbReference type="AlphaFoldDB" id="A0A6L7ITT1"/>
<gene>
    <name evidence="1" type="ORF">GS424_012685</name>
</gene>
<keyword evidence="1" id="KW-0396">Initiation factor</keyword>